<dbReference type="PIRSF" id="PIRSF030066">
    <property type="entry name" value="UCP030066"/>
    <property type="match status" value="1"/>
</dbReference>
<feature type="transmembrane region" description="Helical" evidence="5">
    <location>
        <begin position="113"/>
        <end position="130"/>
    </location>
</feature>
<feature type="transmembrane region" description="Helical" evidence="5">
    <location>
        <begin position="56"/>
        <end position="78"/>
    </location>
</feature>
<keyword evidence="2 5" id="KW-0812">Transmembrane</keyword>
<evidence type="ECO:0000256" key="4">
    <source>
        <dbReference type="ARBA" id="ARBA00023136"/>
    </source>
</evidence>
<proteinExistence type="predicted"/>
<reference evidence="6 7" key="1">
    <citation type="submission" date="2019-06" db="EMBL/GenBank/DDBJ databases">
        <title>Spirosoma utsteinense sp. nov. isolated from Antarctic ice-free soils.</title>
        <authorList>
            <person name="Tahon G."/>
        </authorList>
    </citation>
    <scope>NUCLEOTIDE SEQUENCE [LARGE SCALE GENOMIC DNA]</scope>
    <source>
        <strain evidence="6 7">LMG 31447</strain>
    </source>
</reference>
<dbReference type="Pfam" id="PF13564">
    <property type="entry name" value="DoxX_2"/>
    <property type="match status" value="1"/>
</dbReference>
<gene>
    <name evidence="6" type="ORF">FH603_4533</name>
</gene>
<feature type="transmembrane region" description="Helical" evidence="5">
    <location>
        <begin position="24"/>
        <end position="44"/>
    </location>
</feature>
<evidence type="ECO:0000256" key="2">
    <source>
        <dbReference type="ARBA" id="ARBA00022692"/>
    </source>
</evidence>
<comment type="subcellular location">
    <subcellularLocation>
        <location evidence="1">Membrane</location>
        <topology evidence="1">Multi-pass membrane protein</topology>
    </subcellularLocation>
</comment>
<feature type="transmembrane region" description="Helical" evidence="5">
    <location>
        <begin position="90"/>
        <end position="107"/>
    </location>
</feature>
<accession>A0ABR6WDI0</accession>
<protein>
    <submittedName>
        <fullName evidence="6">Membrane protein YhaH (DUF805 family)</fullName>
    </submittedName>
</protein>
<evidence type="ECO:0000313" key="7">
    <source>
        <dbReference type="Proteomes" id="UP000700732"/>
    </source>
</evidence>
<dbReference type="EMBL" id="VFIA01000035">
    <property type="protein sequence ID" value="MBC3794006.1"/>
    <property type="molecule type" value="Genomic_DNA"/>
</dbReference>
<organism evidence="6 7">
    <name type="scientific">Spirosoma utsteinense</name>
    <dbReference type="NCBI Taxonomy" id="2585773"/>
    <lineage>
        <taxon>Bacteria</taxon>
        <taxon>Pseudomonadati</taxon>
        <taxon>Bacteroidota</taxon>
        <taxon>Cytophagia</taxon>
        <taxon>Cytophagales</taxon>
        <taxon>Cytophagaceae</taxon>
        <taxon>Spirosoma</taxon>
    </lineage>
</organism>
<evidence type="ECO:0000256" key="5">
    <source>
        <dbReference type="SAM" id="Phobius"/>
    </source>
</evidence>
<keyword evidence="7" id="KW-1185">Reference proteome</keyword>
<keyword evidence="3 5" id="KW-1133">Transmembrane helix</keyword>
<name>A0ABR6WDI0_9BACT</name>
<evidence type="ECO:0000256" key="1">
    <source>
        <dbReference type="ARBA" id="ARBA00004141"/>
    </source>
</evidence>
<dbReference type="InterPro" id="IPR032808">
    <property type="entry name" value="DoxX"/>
</dbReference>
<keyword evidence="4 5" id="KW-0472">Membrane</keyword>
<evidence type="ECO:0000256" key="3">
    <source>
        <dbReference type="ARBA" id="ARBA00022989"/>
    </source>
</evidence>
<dbReference type="Proteomes" id="UP000700732">
    <property type="component" value="Unassembled WGS sequence"/>
</dbReference>
<evidence type="ECO:0000313" key="6">
    <source>
        <dbReference type="EMBL" id="MBC3794006.1"/>
    </source>
</evidence>
<dbReference type="RefSeq" id="WP_186739999.1">
    <property type="nucleotide sequence ID" value="NZ_VFIA01000035.1"/>
</dbReference>
<sequence>MEAITQPVSNPTPSRPGRLRRMTYWSLFIVFSLAMLMDGVAGVLREATGQEVMRQLGYPVYVLVIVGTAKLLGVAALWQPRFRTLTEWAYAGFTINFVGAFASWAFVNPQPGTLAPPFLMLVVLFTLYGLSKRLG</sequence>
<dbReference type="InterPro" id="IPR016944">
    <property type="entry name" value="UCP030066"/>
</dbReference>
<comment type="caution">
    <text evidence="6">The sequence shown here is derived from an EMBL/GenBank/DDBJ whole genome shotgun (WGS) entry which is preliminary data.</text>
</comment>